<sequence length="64" mass="6743">MLTHDAPLWRVLAATTPSSGAADSPAPVVTDWMGLHTNLHTLAAMAAERPLQLALTAGQKSPWP</sequence>
<name>A0A8T1KXK7_9STRA</name>
<comment type="caution">
    <text evidence="1">The sequence shown here is derived from an EMBL/GenBank/DDBJ whole genome shotgun (WGS) entry which is preliminary data.</text>
</comment>
<dbReference type="AlphaFoldDB" id="A0A8T1KXK7"/>
<accession>A0A8T1KXK7</accession>
<evidence type="ECO:0000313" key="1">
    <source>
        <dbReference type="EMBL" id="KAG2924053.1"/>
    </source>
</evidence>
<proteinExistence type="predicted"/>
<protein>
    <submittedName>
        <fullName evidence="1">Uncharacterized protein</fullName>
    </submittedName>
</protein>
<reference evidence="1" key="1">
    <citation type="submission" date="2018-10" db="EMBL/GenBank/DDBJ databases">
        <title>Effector identification in a new, highly contiguous assembly of the strawberry crown rot pathogen Phytophthora cactorum.</title>
        <authorList>
            <person name="Armitage A.D."/>
            <person name="Nellist C.F."/>
            <person name="Bates H."/>
            <person name="Vickerstaff R.J."/>
            <person name="Harrison R.J."/>
        </authorList>
    </citation>
    <scope>NUCLEOTIDE SEQUENCE</scope>
    <source>
        <strain evidence="1">4040</strain>
    </source>
</reference>
<dbReference type="Proteomes" id="UP000736787">
    <property type="component" value="Unassembled WGS sequence"/>
</dbReference>
<gene>
    <name evidence="1" type="ORF">PC117_g15509</name>
</gene>
<evidence type="ECO:0000313" key="2">
    <source>
        <dbReference type="Proteomes" id="UP000736787"/>
    </source>
</evidence>
<dbReference type="EMBL" id="RCMK01000520">
    <property type="protein sequence ID" value="KAG2924053.1"/>
    <property type="molecule type" value="Genomic_DNA"/>
</dbReference>
<organism evidence="1 2">
    <name type="scientific">Phytophthora cactorum</name>
    <dbReference type="NCBI Taxonomy" id="29920"/>
    <lineage>
        <taxon>Eukaryota</taxon>
        <taxon>Sar</taxon>
        <taxon>Stramenopiles</taxon>
        <taxon>Oomycota</taxon>
        <taxon>Peronosporomycetes</taxon>
        <taxon>Peronosporales</taxon>
        <taxon>Peronosporaceae</taxon>
        <taxon>Phytophthora</taxon>
    </lineage>
</organism>